<dbReference type="Proteomes" id="UP001501480">
    <property type="component" value="Unassembled WGS sequence"/>
</dbReference>
<dbReference type="SUPFAM" id="SSF53474">
    <property type="entry name" value="alpha/beta-Hydrolases"/>
    <property type="match status" value="1"/>
</dbReference>
<keyword evidence="1" id="KW-0732">Signal</keyword>
<dbReference type="EMBL" id="BAAAPY010000010">
    <property type="protein sequence ID" value="GAA2083103.1"/>
    <property type="molecule type" value="Genomic_DNA"/>
</dbReference>
<dbReference type="RefSeq" id="WP_344329243.1">
    <property type="nucleotide sequence ID" value="NZ_BAAAPY010000010.1"/>
</dbReference>
<dbReference type="Gene3D" id="1.10.260.130">
    <property type="match status" value="1"/>
</dbReference>
<proteinExistence type="predicted"/>
<accession>A0ABN2W7E8</accession>
<dbReference type="PIRSF" id="PIRSF029171">
    <property type="entry name" value="Esterase_LipA"/>
    <property type="match status" value="1"/>
</dbReference>
<feature type="chain" id="PRO_5045310998" evidence="1">
    <location>
        <begin position="29"/>
        <end position="429"/>
    </location>
</feature>
<dbReference type="PANTHER" id="PTHR34853:SF1">
    <property type="entry name" value="LIPASE 5"/>
    <property type="match status" value="1"/>
</dbReference>
<comment type="caution">
    <text evidence="2">The sequence shown here is derived from an EMBL/GenBank/DDBJ whole genome shotgun (WGS) entry which is preliminary data.</text>
</comment>
<dbReference type="Pfam" id="PF03583">
    <property type="entry name" value="LIP"/>
    <property type="match status" value="1"/>
</dbReference>
<name>A0ABN2W7E8_9ACTN</name>
<sequence>MKRTIATIGTALVAAALTATVSASPAAAGDDAFYQPPSQLPSANGAIVRTAPQRLSVTFALQAIKGTGTRLMYKSTDAAGNPVAVTGTYIEPTAPWTGTGPRPLVAFASGTQGQGDRCAPSRTLSRAIDVRPGELATGYEIPQIAGLVRAGFGVVVTDYVGLGTPDRVHTYIVRKDLGHALLDAARAARNLEGTTLTSRSPIGLYGYSQGGGASGAAAELAPTYAPELNLKGAYVGAPPADPLEVLRGVDGTALTGAVAYAINGLAEYSPAVRTLVATRTNAAGKAALDVVRDQCVVDTALTFPFTRTRSWTTTGTSAADVVAADPVVRAVVDEQRLGRVRPAVPVMVLTGTQDDVVDHRQAKQLARDWCRLGAAVDYVPIVQLVDSGGTLLNHLTPAVVDAPRARGWLRDRLMDRAVRSNCSLVPILP</sequence>
<organism evidence="2 3">
    <name type="scientific">Aeromicrobium halocynthiae</name>
    <dbReference type="NCBI Taxonomy" id="560557"/>
    <lineage>
        <taxon>Bacteria</taxon>
        <taxon>Bacillati</taxon>
        <taxon>Actinomycetota</taxon>
        <taxon>Actinomycetes</taxon>
        <taxon>Propionibacteriales</taxon>
        <taxon>Nocardioidaceae</taxon>
        <taxon>Aeromicrobium</taxon>
    </lineage>
</organism>
<keyword evidence="3" id="KW-1185">Reference proteome</keyword>
<dbReference type="Gene3D" id="3.40.50.1820">
    <property type="entry name" value="alpha/beta hydrolase"/>
    <property type="match status" value="1"/>
</dbReference>
<gene>
    <name evidence="2" type="ORF">GCM10009821_25140</name>
</gene>
<keyword evidence="2" id="KW-0378">Hydrolase</keyword>
<protein>
    <submittedName>
        <fullName evidence="2">Alpha/beta fold hydrolase</fullName>
    </submittedName>
</protein>
<dbReference type="InterPro" id="IPR029058">
    <property type="entry name" value="AB_hydrolase_fold"/>
</dbReference>
<dbReference type="GO" id="GO:0016787">
    <property type="term" value="F:hydrolase activity"/>
    <property type="evidence" value="ECO:0007669"/>
    <property type="project" value="UniProtKB-KW"/>
</dbReference>
<evidence type="ECO:0000313" key="2">
    <source>
        <dbReference type="EMBL" id="GAA2083103.1"/>
    </source>
</evidence>
<evidence type="ECO:0000313" key="3">
    <source>
        <dbReference type="Proteomes" id="UP001501480"/>
    </source>
</evidence>
<dbReference type="InterPro" id="IPR005152">
    <property type="entry name" value="Lipase_secreted"/>
</dbReference>
<feature type="signal peptide" evidence="1">
    <location>
        <begin position="1"/>
        <end position="28"/>
    </location>
</feature>
<reference evidence="2 3" key="1">
    <citation type="journal article" date="2019" name="Int. J. Syst. Evol. Microbiol.">
        <title>The Global Catalogue of Microorganisms (GCM) 10K type strain sequencing project: providing services to taxonomists for standard genome sequencing and annotation.</title>
        <authorList>
            <consortium name="The Broad Institute Genomics Platform"/>
            <consortium name="The Broad Institute Genome Sequencing Center for Infectious Disease"/>
            <person name="Wu L."/>
            <person name="Ma J."/>
        </authorList>
    </citation>
    <scope>NUCLEOTIDE SEQUENCE [LARGE SCALE GENOMIC DNA]</scope>
    <source>
        <strain evidence="2 3">JCM 15749</strain>
    </source>
</reference>
<evidence type="ECO:0000256" key="1">
    <source>
        <dbReference type="SAM" id="SignalP"/>
    </source>
</evidence>
<dbReference type="PANTHER" id="PTHR34853">
    <property type="match status" value="1"/>
</dbReference>